<dbReference type="EMBL" id="JAPMOU010000003">
    <property type="protein sequence ID" value="MDE1460987.1"/>
    <property type="molecule type" value="Genomic_DNA"/>
</dbReference>
<dbReference type="Proteomes" id="UP001528823">
    <property type="component" value="Unassembled WGS sequence"/>
</dbReference>
<evidence type="ECO:0000256" key="2">
    <source>
        <dbReference type="ARBA" id="ARBA00023026"/>
    </source>
</evidence>
<dbReference type="RefSeq" id="WP_274687357.1">
    <property type="nucleotide sequence ID" value="NZ_JAPMOU010000003.1"/>
</dbReference>
<name>A0ABT5U3N8_9GAMM</name>
<dbReference type="InterPro" id="IPR036429">
    <property type="entry name" value="SpoA-like_sf"/>
</dbReference>
<reference evidence="4 5" key="1">
    <citation type="submission" date="2022-11" db="EMBL/GenBank/DDBJ databases">
        <title>Spartinivicinus poritis sp. nov., isolated from scleractinian coral Porites lutea.</title>
        <authorList>
            <person name="Zhang G."/>
            <person name="Cai L."/>
            <person name="Wei Q."/>
        </authorList>
    </citation>
    <scope>NUCLEOTIDE SEQUENCE [LARGE SCALE GENOMIC DNA]</scope>
    <source>
        <strain evidence="4 5">A2-2</strain>
    </source>
</reference>
<sequence>MTTSTVELPSIDRHTATLYQLFAGKQQQFYFQYNTATHHDYSDQVAWLSGELSLTNTAVGIHHPISLQLTLNDQPYQLTLCASQIVDWLPVKLALEQWRVMPETIQLGLIQSSLMQWINQLHQLGVNLMIDPSAVQFDSAQWQPSATTGFLTTTDNLYLKVNCQESRQLNPINLYITAEPQALLDLLQQLPSGAPSSTASEYIQQSVHLQLGKTNLTKQLLSTIALGDILLFDECYFTEQRLKLLANQQPLAWLAYDGQQIMIEQMIHNSEQPLADDLAINSLDALPVTVSIEVGEVELTLAQLQALQPGQVLDLPSLNTQQVNIKANGKLIGTGALVNIANQLGLQVQSLAWQNQQANEGV</sequence>
<dbReference type="SUPFAM" id="SSF101801">
    <property type="entry name" value="Surface presentation of antigens (SPOA)"/>
    <property type="match status" value="1"/>
</dbReference>
<dbReference type="InterPro" id="IPR001543">
    <property type="entry name" value="FliN-like_C"/>
</dbReference>
<organism evidence="4 5">
    <name type="scientific">Spartinivicinus poritis</name>
    <dbReference type="NCBI Taxonomy" id="2994640"/>
    <lineage>
        <taxon>Bacteria</taxon>
        <taxon>Pseudomonadati</taxon>
        <taxon>Pseudomonadota</taxon>
        <taxon>Gammaproteobacteria</taxon>
        <taxon>Oceanospirillales</taxon>
        <taxon>Zooshikellaceae</taxon>
        <taxon>Spartinivicinus</taxon>
    </lineage>
</organism>
<accession>A0ABT5U3N8</accession>
<proteinExistence type="inferred from homology"/>
<dbReference type="InterPro" id="IPR003283">
    <property type="entry name" value="T3SS_OMP_SpaO"/>
</dbReference>
<dbReference type="PRINTS" id="PR01339">
    <property type="entry name" value="TYPE3OMOPROT"/>
</dbReference>
<protein>
    <submittedName>
        <fullName evidence="4">Type III secretion system cytoplasmic ring protein SctQ</fullName>
    </submittedName>
</protein>
<dbReference type="Pfam" id="PF01052">
    <property type="entry name" value="FliMN_C"/>
    <property type="match status" value="1"/>
</dbReference>
<evidence type="ECO:0000256" key="1">
    <source>
        <dbReference type="ARBA" id="ARBA00009226"/>
    </source>
</evidence>
<feature type="domain" description="Flagellar motor switch protein FliN-like C-terminal" evidence="3">
    <location>
        <begin position="282"/>
        <end position="350"/>
    </location>
</feature>
<dbReference type="Gene3D" id="2.30.330.10">
    <property type="entry name" value="SpoA-like"/>
    <property type="match status" value="1"/>
</dbReference>
<evidence type="ECO:0000259" key="3">
    <source>
        <dbReference type="Pfam" id="PF01052"/>
    </source>
</evidence>
<dbReference type="NCBIfam" id="TIGR02551">
    <property type="entry name" value="SpaO_YscQ"/>
    <property type="match status" value="1"/>
</dbReference>
<comment type="caution">
    <text evidence="4">The sequence shown here is derived from an EMBL/GenBank/DDBJ whole genome shotgun (WGS) entry which is preliminary data.</text>
</comment>
<gene>
    <name evidence="4" type="primary">sctQ</name>
    <name evidence="4" type="ORF">ORQ98_03280</name>
</gene>
<dbReference type="InterPro" id="IPR013385">
    <property type="entry name" value="T3SS_SpaO/YscQ/SpaO"/>
</dbReference>
<evidence type="ECO:0000313" key="5">
    <source>
        <dbReference type="Proteomes" id="UP001528823"/>
    </source>
</evidence>
<keyword evidence="2" id="KW-0843">Virulence</keyword>
<evidence type="ECO:0000313" key="4">
    <source>
        <dbReference type="EMBL" id="MDE1460987.1"/>
    </source>
</evidence>
<comment type="similarity">
    <text evidence="1">Belongs to the FliN/MopA/SpaO family.</text>
</comment>
<dbReference type="PANTHER" id="PTHR30034">
    <property type="entry name" value="FLAGELLAR MOTOR SWITCH PROTEIN FLIM"/>
    <property type="match status" value="1"/>
</dbReference>
<keyword evidence="5" id="KW-1185">Reference proteome</keyword>
<dbReference type="PANTHER" id="PTHR30034:SF6">
    <property type="entry name" value="YOP PROTEINS TRANSLOCATION PROTEIN Q"/>
    <property type="match status" value="1"/>
</dbReference>